<reference evidence="1" key="1">
    <citation type="submission" date="2020-08" db="EMBL/GenBank/DDBJ databases">
        <title>Multicomponent nature underlies the extraordinary mechanical properties of spider dragline silk.</title>
        <authorList>
            <person name="Kono N."/>
            <person name="Nakamura H."/>
            <person name="Mori M."/>
            <person name="Yoshida Y."/>
            <person name="Ohtoshi R."/>
            <person name="Malay A.D."/>
            <person name="Moran D.A.P."/>
            <person name="Tomita M."/>
            <person name="Numata K."/>
            <person name="Arakawa K."/>
        </authorList>
    </citation>
    <scope>NUCLEOTIDE SEQUENCE</scope>
</reference>
<keyword evidence="2" id="KW-1185">Reference proteome</keyword>
<proteinExistence type="predicted"/>
<protein>
    <submittedName>
        <fullName evidence="1">Uncharacterized protein</fullName>
    </submittedName>
</protein>
<evidence type="ECO:0000313" key="2">
    <source>
        <dbReference type="Proteomes" id="UP000887013"/>
    </source>
</evidence>
<organism evidence="1 2">
    <name type="scientific">Nephila pilipes</name>
    <name type="common">Giant wood spider</name>
    <name type="synonym">Nephila maculata</name>
    <dbReference type="NCBI Taxonomy" id="299642"/>
    <lineage>
        <taxon>Eukaryota</taxon>
        <taxon>Metazoa</taxon>
        <taxon>Ecdysozoa</taxon>
        <taxon>Arthropoda</taxon>
        <taxon>Chelicerata</taxon>
        <taxon>Arachnida</taxon>
        <taxon>Araneae</taxon>
        <taxon>Araneomorphae</taxon>
        <taxon>Entelegynae</taxon>
        <taxon>Araneoidea</taxon>
        <taxon>Nephilidae</taxon>
        <taxon>Nephila</taxon>
    </lineage>
</organism>
<dbReference type="AlphaFoldDB" id="A0A8X6T0Y5"/>
<comment type="caution">
    <text evidence="1">The sequence shown here is derived from an EMBL/GenBank/DDBJ whole genome shotgun (WGS) entry which is preliminary data.</text>
</comment>
<dbReference type="Proteomes" id="UP000887013">
    <property type="component" value="Unassembled WGS sequence"/>
</dbReference>
<evidence type="ECO:0000313" key="1">
    <source>
        <dbReference type="EMBL" id="GFS72597.1"/>
    </source>
</evidence>
<dbReference type="EMBL" id="BMAW01049809">
    <property type="protein sequence ID" value="GFS72597.1"/>
    <property type="molecule type" value="Genomic_DNA"/>
</dbReference>
<sequence length="76" mass="9012">LKRDDLEGYVMQEGYRFFFEGVLDVVADELKFYSFLRFDAKRNFERTSVLEFQILFTGVVTFRKKKALNAALLFLT</sequence>
<accession>A0A8X6T0Y5</accession>
<name>A0A8X6T0Y5_NEPPI</name>
<feature type="non-terminal residue" evidence="1">
    <location>
        <position position="1"/>
    </location>
</feature>
<gene>
    <name evidence="1" type="ORF">NPIL_258531</name>
</gene>